<proteinExistence type="predicted"/>
<evidence type="ECO:0000313" key="3">
    <source>
        <dbReference type="Proteomes" id="UP000543030"/>
    </source>
</evidence>
<keyword evidence="3" id="KW-1185">Reference proteome</keyword>
<organism evidence="2 3">
    <name type="scientific">Silvimonas terrae</name>
    <dbReference type="NCBI Taxonomy" id="300266"/>
    <lineage>
        <taxon>Bacteria</taxon>
        <taxon>Pseudomonadati</taxon>
        <taxon>Pseudomonadota</taxon>
        <taxon>Betaproteobacteria</taxon>
        <taxon>Neisseriales</taxon>
        <taxon>Chitinibacteraceae</taxon>
        <taxon>Silvimonas</taxon>
    </lineage>
</organism>
<dbReference type="InterPro" id="IPR018689">
    <property type="entry name" value="Imm33_dom"/>
</dbReference>
<reference evidence="2 3" key="1">
    <citation type="submission" date="2020-08" db="EMBL/GenBank/DDBJ databases">
        <title>Genomic Encyclopedia of Type Strains, Phase IV (KMG-IV): sequencing the most valuable type-strain genomes for metagenomic binning, comparative biology and taxonomic classification.</title>
        <authorList>
            <person name="Goeker M."/>
        </authorList>
    </citation>
    <scope>NUCLEOTIDE SEQUENCE [LARGE SCALE GENOMIC DNA]</scope>
    <source>
        <strain evidence="2 3">DSM 18233</strain>
    </source>
</reference>
<sequence length="110" mass="12343">MQKQYAIDTHKLQALATEKGLCMVTDLIVVDGQPVGYMVREEPEDAEDSGWRFFSGAEDDRYLDNPKHFNLVDINLVANCDPSIVEFLDAPVGAAFDKHEGVFYDVSEDD</sequence>
<feature type="domain" description="Immunity protein Imm33" evidence="1">
    <location>
        <begin position="22"/>
        <end position="100"/>
    </location>
</feature>
<name>A0A840R8K0_9NEIS</name>
<dbReference type="Pfam" id="PF09951">
    <property type="entry name" value="Imm33"/>
    <property type="match status" value="1"/>
</dbReference>
<dbReference type="AlphaFoldDB" id="A0A840R8K0"/>
<protein>
    <recommendedName>
        <fullName evidence="1">Immunity protein Imm33 domain-containing protein</fullName>
    </recommendedName>
</protein>
<evidence type="ECO:0000313" key="2">
    <source>
        <dbReference type="EMBL" id="MBB5189679.1"/>
    </source>
</evidence>
<dbReference type="Proteomes" id="UP000543030">
    <property type="component" value="Unassembled WGS sequence"/>
</dbReference>
<dbReference type="RefSeq" id="WP_184096984.1">
    <property type="nucleotide sequence ID" value="NZ_JACHHN010000001.1"/>
</dbReference>
<evidence type="ECO:0000259" key="1">
    <source>
        <dbReference type="Pfam" id="PF09951"/>
    </source>
</evidence>
<gene>
    <name evidence="2" type="ORF">HNQ50_000389</name>
</gene>
<dbReference type="EMBL" id="JACHHN010000001">
    <property type="protein sequence ID" value="MBB5189679.1"/>
    <property type="molecule type" value="Genomic_DNA"/>
</dbReference>
<dbReference type="PANTHER" id="PTHR38743:SF2">
    <property type="entry name" value="DUF2185 DOMAIN-CONTAINING PROTEIN"/>
    <property type="match status" value="1"/>
</dbReference>
<comment type="caution">
    <text evidence="2">The sequence shown here is derived from an EMBL/GenBank/DDBJ whole genome shotgun (WGS) entry which is preliminary data.</text>
</comment>
<dbReference type="PANTHER" id="PTHR38743">
    <property type="entry name" value="SIMILAR TO GLYOXYLASE I FAMILY PROTEIN"/>
    <property type="match status" value="1"/>
</dbReference>
<accession>A0A840R8K0</accession>